<dbReference type="VEuPathDB" id="CryptoDB:Cvel_13039"/>
<protein>
    <submittedName>
        <fullName evidence="1">Uncharacterized protein</fullName>
    </submittedName>
</protein>
<name>A0A0G4ICI1_9ALVE</name>
<gene>
    <name evidence="1" type="ORF">Cvel_13039</name>
</gene>
<organism evidence="1">
    <name type="scientific">Chromera velia CCMP2878</name>
    <dbReference type="NCBI Taxonomy" id="1169474"/>
    <lineage>
        <taxon>Eukaryota</taxon>
        <taxon>Sar</taxon>
        <taxon>Alveolata</taxon>
        <taxon>Colpodellida</taxon>
        <taxon>Chromeraceae</taxon>
        <taxon>Chromera</taxon>
    </lineage>
</organism>
<evidence type="ECO:0000313" key="1">
    <source>
        <dbReference type="EMBL" id="CEM54774.1"/>
    </source>
</evidence>
<dbReference type="PhylomeDB" id="A0A0G4ICI1"/>
<accession>A0A0G4ICI1</accession>
<dbReference type="EMBL" id="CDMZ01005816">
    <property type="protein sequence ID" value="CEM54774.1"/>
    <property type="molecule type" value="Genomic_DNA"/>
</dbReference>
<reference evidence="1" key="1">
    <citation type="submission" date="2014-11" db="EMBL/GenBank/DDBJ databases">
        <authorList>
            <person name="Otto D Thomas"/>
            <person name="Naeem Raeece"/>
        </authorList>
    </citation>
    <scope>NUCLEOTIDE SEQUENCE</scope>
</reference>
<proteinExistence type="predicted"/>
<sequence>MEGSEEAMQQGTTEDPHLVRLLKKPEGIGALEFCDGSDLHGVFVLCKALFCWVGERAAQQSLQNLPCITSRSQSLPPEAESFLRKARLFLYLNHEDKLRAALHDWFSNGGQVLTGLHTGIRNTMSEELGFDRDEQISFALFAFLTGRERCRTALAENQYMMRPEERAQVLRRLLSQSSRLDVIKRLYEEFRQAQGSTQVYVLHRRWSFEFIRAVAVNKSRAVVM</sequence>
<dbReference type="AlphaFoldDB" id="A0A0G4ICI1"/>